<dbReference type="NCBIfam" id="TIGR01819">
    <property type="entry name" value="F420_cofD"/>
    <property type="match status" value="1"/>
</dbReference>
<keyword evidence="4" id="KW-1185">Reference proteome</keyword>
<evidence type="ECO:0000256" key="2">
    <source>
        <dbReference type="ARBA" id="ARBA00022842"/>
    </source>
</evidence>
<reference evidence="4" key="1">
    <citation type="journal article" date="2010" name="Stand. Genomic Sci.">
        <title>Complete genome sequence of 'Thermobaculum terrenum' type strain (YNP1).</title>
        <authorList>
            <person name="Kiss H."/>
            <person name="Cleland D."/>
            <person name="Lapidus A."/>
            <person name="Lucas S."/>
            <person name="Glavina Del Rio T."/>
            <person name="Nolan M."/>
            <person name="Tice H."/>
            <person name="Han C."/>
            <person name="Goodwin L."/>
            <person name="Pitluck S."/>
            <person name="Liolios K."/>
            <person name="Ivanova N."/>
            <person name="Mavromatis K."/>
            <person name="Ovchinnikova G."/>
            <person name="Pati A."/>
            <person name="Chen A."/>
            <person name="Palaniappan K."/>
            <person name="Land M."/>
            <person name="Hauser L."/>
            <person name="Chang Y."/>
            <person name="Jeffries C."/>
            <person name="Lu M."/>
            <person name="Brettin T."/>
            <person name="Detter J."/>
            <person name="Goker M."/>
            <person name="Tindall B."/>
            <person name="Beck B."/>
            <person name="McDermott T."/>
            <person name="Woyke T."/>
            <person name="Bristow J."/>
            <person name="Eisen J."/>
            <person name="Markowitz V."/>
            <person name="Hugenholtz P."/>
            <person name="Kyrpides N."/>
            <person name="Klenk H."/>
            <person name="Cheng J."/>
        </authorList>
    </citation>
    <scope>NUCLEOTIDE SEQUENCE [LARGE SCALE GENOMIC DNA]</scope>
    <source>
        <strain evidence="4">ATCC BAA-798 / YNP1</strain>
    </source>
</reference>
<name>D1CDA5_THET1</name>
<proteinExistence type="inferred from homology"/>
<dbReference type="RefSeq" id="WP_012875801.1">
    <property type="nucleotide sequence ID" value="NC_013525.1"/>
</dbReference>
<dbReference type="InterPro" id="IPR038136">
    <property type="entry name" value="CofD-like_dom_sf"/>
</dbReference>
<evidence type="ECO:0000313" key="4">
    <source>
        <dbReference type="Proteomes" id="UP000000323"/>
    </source>
</evidence>
<dbReference type="STRING" id="525904.Tter_1864"/>
<dbReference type="KEGG" id="ttr:Tter_1864"/>
<dbReference type="Gene3D" id="3.40.50.10680">
    <property type="entry name" value="CofD-like domains"/>
    <property type="match status" value="1"/>
</dbReference>
<dbReference type="PANTHER" id="PTHR43007">
    <property type="entry name" value="2-PHOSPHO-L-LACTATE TRANSFERASE"/>
    <property type="match status" value="1"/>
</dbReference>
<gene>
    <name evidence="3" type="ordered locus">Tter_1864</name>
</gene>
<dbReference type="EMBL" id="CP001825">
    <property type="protein sequence ID" value="ACZ42770.1"/>
    <property type="molecule type" value="Genomic_DNA"/>
</dbReference>
<dbReference type="SUPFAM" id="SSF142338">
    <property type="entry name" value="CofD-like"/>
    <property type="match status" value="1"/>
</dbReference>
<sequence>MIVALAGGVGGAKLAHGLALSIPPEDLTVVINTADDFRLYGLYISPDIDTVMYTLAGIANPQTGWGVQGDTTNALEMIARYGRDTWFLIGDRDLATHVLRTELLSSGRTITQVTSELATALGVRSKLLPMCNEPVSTTIFATDGRVLEFQEYFVRYRHEPEVARVEFAGIDRAQATQEVLAAIRSAEFIVFCPSNPFVSIGPILNVRGIRGAIDASSAPKVAVSPIVGGSAIKGPAADMMRSMGFEVSPLGIAKYYRGIVNGIVIDNIDADLEENVRSLGLSVLVTNTIMNTVEDRQRLARELLAFGSKLMSEVSVS</sequence>
<accession>D1CDA5</accession>
<dbReference type="CDD" id="cd07186">
    <property type="entry name" value="CofD_like"/>
    <property type="match status" value="1"/>
</dbReference>
<dbReference type="GO" id="GO:0000287">
    <property type="term" value="F:magnesium ion binding"/>
    <property type="evidence" value="ECO:0007669"/>
    <property type="project" value="InterPro"/>
</dbReference>
<dbReference type="HAMAP" id="MF_01257">
    <property type="entry name" value="CofD"/>
    <property type="match status" value="1"/>
</dbReference>
<organism evidence="3 4">
    <name type="scientific">Thermobaculum terrenum (strain ATCC BAA-798 / CCMEE 7001 / YNP1)</name>
    <dbReference type="NCBI Taxonomy" id="525904"/>
    <lineage>
        <taxon>Bacteria</taxon>
        <taxon>Bacillati</taxon>
        <taxon>Chloroflexota</taxon>
        <taxon>Chloroflexia</taxon>
        <taxon>Candidatus Thermobaculales</taxon>
        <taxon>Candidatus Thermobaculaceae</taxon>
        <taxon>Thermobaculum</taxon>
    </lineage>
</organism>
<evidence type="ECO:0000256" key="1">
    <source>
        <dbReference type="ARBA" id="ARBA00022679"/>
    </source>
</evidence>
<dbReference type="HOGENOM" id="CLU_055795_1_0_0"/>
<dbReference type="PANTHER" id="PTHR43007:SF1">
    <property type="entry name" value="2-PHOSPHO-L-LACTATE TRANSFERASE"/>
    <property type="match status" value="1"/>
</dbReference>
<dbReference type="Pfam" id="PF01933">
    <property type="entry name" value="CofD"/>
    <property type="match status" value="1"/>
</dbReference>
<dbReference type="Gene3D" id="1.10.8.240">
    <property type="entry name" value="CofD-like domain"/>
    <property type="match status" value="1"/>
</dbReference>
<dbReference type="OrthoDB" id="9788527at2"/>
<dbReference type="eggNOG" id="COG0391">
    <property type="taxonomic scope" value="Bacteria"/>
</dbReference>
<evidence type="ECO:0000313" key="3">
    <source>
        <dbReference type="EMBL" id="ACZ42770.1"/>
    </source>
</evidence>
<keyword evidence="1" id="KW-0808">Transferase</keyword>
<dbReference type="Proteomes" id="UP000000323">
    <property type="component" value="Chromosome 1"/>
</dbReference>
<dbReference type="InterPro" id="IPR002882">
    <property type="entry name" value="CofD"/>
</dbReference>
<dbReference type="InterPro" id="IPR010115">
    <property type="entry name" value="FbiA/CofD"/>
</dbReference>
<protein>
    <submittedName>
        <fullName evidence="3">LPPG domain protein containing protein</fullName>
    </submittedName>
</protein>
<dbReference type="GO" id="GO:0043743">
    <property type="term" value="F:LPPG:FO 2-phospho-L-lactate transferase activity"/>
    <property type="evidence" value="ECO:0007669"/>
    <property type="project" value="InterPro"/>
</dbReference>
<dbReference type="AlphaFoldDB" id="D1CDA5"/>
<keyword evidence="2" id="KW-0460">Magnesium</keyword>